<protein>
    <submittedName>
        <fullName evidence="1">Uncharacterized protein</fullName>
    </submittedName>
</protein>
<sequence length="112" mass="12819">MRMGSTRLAIAFKNGKPLRLSTSGTDGQTVWYHHNKIAWRNADGSISLTLAGWGTITTRERLNTICDVLFGTRPFYQRDRVQYWRDDEITTTQVITYHQLDAVETIITKEAA</sequence>
<evidence type="ECO:0000313" key="1">
    <source>
        <dbReference type="EMBL" id="CAB4125065.1"/>
    </source>
</evidence>
<gene>
    <name evidence="1" type="ORF">UFOVP55_53</name>
</gene>
<accession>A0A6J5KV67</accession>
<name>A0A6J5KV67_9CAUD</name>
<dbReference type="EMBL" id="LR796185">
    <property type="protein sequence ID" value="CAB4125065.1"/>
    <property type="molecule type" value="Genomic_DNA"/>
</dbReference>
<organism evidence="1">
    <name type="scientific">uncultured Caudovirales phage</name>
    <dbReference type="NCBI Taxonomy" id="2100421"/>
    <lineage>
        <taxon>Viruses</taxon>
        <taxon>Duplodnaviria</taxon>
        <taxon>Heunggongvirae</taxon>
        <taxon>Uroviricota</taxon>
        <taxon>Caudoviricetes</taxon>
        <taxon>Peduoviridae</taxon>
        <taxon>Maltschvirus</taxon>
        <taxon>Maltschvirus maltsch</taxon>
    </lineage>
</organism>
<proteinExistence type="predicted"/>
<reference evidence="1" key="1">
    <citation type="submission" date="2020-04" db="EMBL/GenBank/DDBJ databases">
        <authorList>
            <person name="Chiriac C."/>
            <person name="Salcher M."/>
            <person name="Ghai R."/>
            <person name="Kavagutti S V."/>
        </authorList>
    </citation>
    <scope>NUCLEOTIDE SEQUENCE</scope>
</reference>